<sequence length="166" mass="18525">MLCKKSKIALRQLSCLLIGLSFPVLTAQSSEVEVNFSGTLLYPPPCKVSSPITVEFGKIFIDSVADTTRDIHLELDCSDAQKDALKIGFEGEREPDNANWWFRTNVPRLGIGVVNGNTEIRLDSWINFTSDTQPDLKVKLKRWSAAQPSFQPGKIEGSFTIIIMHQ</sequence>
<gene>
    <name evidence="3" type="ORF">SAMEA2273136_00539</name>
    <name evidence="2" type="ORF">SAMEA2273443_02966</name>
</gene>
<dbReference type="AlphaFoldDB" id="A0ABD7KC16"/>
<feature type="signal peptide" evidence="1">
    <location>
        <begin position="1"/>
        <end position="26"/>
    </location>
</feature>
<dbReference type="Proteomes" id="UP000077063">
    <property type="component" value="Unassembled WGS sequence"/>
</dbReference>
<dbReference type="InterPro" id="IPR008966">
    <property type="entry name" value="Adhesion_dom_sf"/>
</dbReference>
<evidence type="ECO:0000256" key="1">
    <source>
        <dbReference type="SAM" id="SignalP"/>
    </source>
</evidence>
<keyword evidence="4" id="KW-1185">Reference proteome</keyword>
<evidence type="ECO:0000313" key="5">
    <source>
        <dbReference type="Proteomes" id="UP000077278"/>
    </source>
</evidence>
<dbReference type="SUPFAM" id="SSF49401">
    <property type="entry name" value="Bacterial adhesins"/>
    <property type="match status" value="1"/>
</dbReference>
<dbReference type="InterPro" id="IPR036937">
    <property type="entry name" value="Adhesion_dom_fimbrial_sf"/>
</dbReference>
<dbReference type="EMBL" id="FKDK01000012">
    <property type="protein sequence ID" value="SAA81425.1"/>
    <property type="molecule type" value="Genomic_DNA"/>
</dbReference>
<dbReference type="EMBL" id="FKDD01000002">
    <property type="protein sequence ID" value="SAB47914.1"/>
    <property type="molecule type" value="Genomic_DNA"/>
</dbReference>
<dbReference type="Proteomes" id="UP000077278">
    <property type="component" value="Unassembled WGS sequence"/>
</dbReference>
<protein>
    <submittedName>
        <fullName evidence="3">Minor fimbrial subunit StfF</fullName>
    </submittedName>
</protein>
<comment type="caution">
    <text evidence="3">The sequence shown here is derived from an EMBL/GenBank/DDBJ whole genome shotgun (WGS) entry which is preliminary data.</text>
</comment>
<evidence type="ECO:0000313" key="4">
    <source>
        <dbReference type="Proteomes" id="UP000077063"/>
    </source>
</evidence>
<keyword evidence="1" id="KW-0732">Signal</keyword>
<organism evidence="3 5">
    <name type="scientific">Enterobacter roggenkampii</name>
    <dbReference type="NCBI Taxonomy" id="1812935"/>
    <lineage>
        <taxon>Bacteria</taxon>
        <taxon>Pseudomonadati</taxon>
        <taxon>Pseudomonadota</taxon>
        <taxon>Gammaproteobacteria</taxon>
        <taxon>Enterobacterales</taxon>
        <taxon>Enterobacteriaceae</taxon>
        <taxon>Enterobacter</taxon>
        <taxon>Enterobacter cloacae complex</taxon>
    </lineage>
</organism>
<dbReference type="Gene3D" id="2.60.40.1090">
    <property type="entry name" value="Fimbrial-type adhesion domain"/>
    <property type="match status" value="1"/>
</dbReference>
<feature type="chain" id="PRO_5044727900" evidence="1">
    <location>
        <begin position="27"/>
        <end position="166"/>
    </location>
</feature>
<dbReference type="RefSeq" id="WP_063616443.1">
    <property type="nucleotide sequence ID" value="NZ_CP086201.1"/>
</dbReference>
<reference evidence="4 5" key="1">
    <citation type="submission" date="2016-03" db="EMBL/GenBank/DDBJ databases">
        <authorList>
            <consortium name="Pathogen Informatics"/>
        </authorList>
    </citation>
    <scope>NUCLEOTIDE SEQUENCE [LARGE SCALE GENOMIC DNA]</scope>
    <source>
        <strain evidence="2">E2161</strain>
        <strain evidence="4">e2161</strain>
        <strain evidence="3">E264</strain>
        <strain evidence="5">e264</strain>
    </source>
</reference>
<evidence type="ECO:0000313" key="3">
    <source>
        <dbReference type="EMBL" id="SAB47914.1"/>
    </source>
</evidence>
<accession>A0ABD7KC16</accession>
<proteinExistence type="predicted"/>
<evidence type="ECO:0000313" key="2">
    <source>
        <dbReference type="EMBL" id="SAA81425.1"/>
    </source>
</evidence>
<name>A0ABD7KC16_9ENTR</name>